<protein>
    <submittedName>
        <fullName evidence="2">Uncharacterized protein</fullName>
    </submittedName>
</protein>
<name>A0AAD7R3V4_9TELE</name>
<proteinExistence type="predicted"/>
<feature type="compositionally biased region" description="Basic and acidic residues" evidence="1">
    <location>
        <begin position="71"/>
        <end position="80"/>
    </location>
</feature>
<evidence type="ECO:0000256" key="1">
    <source>
        <dbReference type="SAM" id="MobiDB-lite"/>
    </source>
</evidence>
<feature type="region of interest" description="Disordered" evidence="1">
    <location>
        <begin position="1"/>
        <end position="42"/>
    </location>
</feature>
<reference evidence="2" key="1">
    <citation type="journal article" date="2023" name="Science">
        <title>Genome structures resolve the early diversification of teleost fishes.</title>
        <authorList>
            <person name="Parey E."/>
            <person name="Louis A."/>
            <person name="Montfort J."/>
            <person name="Bouchez O."/>
            <person name="Roques C."/>
            <person name="Iampietro C."/>
            <person name="Lluch J."/>
            <person name="Castinel A."/>
            <person name="Donnadieu C."/>
            <person name="Desvignes T."/>
            <person name="Floi Bucao C."/>
            <person name="Jouanno E."/>
            <person name="Wen M."/>
            <person name="Mejri S."/>
            <person name="Dirks R."/>
            <person name="Jansen H."/>
            <person name="Henkel C."/>
            <person name="Chen W.J."/>
            <person name="Zahm M."/>
            <person name="Cabau C."/>
            <person name="Klopp C."/>
            <person name="Thompson A.W."/>
            <person name="Robinson-Rechavi M."/>
            <person name="Braasch I."/>
            <person name="Lecointre G."/>
            <person name="Bobe J."/>
            <person name="Postlethwait J.H."/>
            <person name="Berthelot C."/>
            <person name="Roest Crollius H."/>
            <person name="Guiguen Y."/>
        </authorList>
    </citation>
    <scope>NUCLEOTIDE SEQUENCE</scope>
    <source>
        <strain evidence="2">NC1722</strain>
    </source>
</reference>
<dbReference type="Proteomes" id="UP001221898">
    <property type="component" value="Unassembled WGS sequence"/>
</dbReference>
<organism evidence="2 3">
    <name type="scientific">Aldrovandia affinis</name>
    <dbReference type="NCBI Taxonomy" id="143900"/>
    <lineage>
        <taxon>Eukaryota</taxon>
        <taxon>Metazoa</taxon>
        <taxon>Chordata</taxon>
        <taxon>Craniata</taxon>
        <taxon>Vertebrata</taxon>
        <taxon>Euteleostomi</taxon>
        <taxon>Actinopterygii</taxon>
        <taxon>Neopterygii</taxon>
        <taxon>Teleostei</taxon>
        <taxon>Notacanthiformes</taxon>
        <taxon>Halosauridae</taxon>
        <taxon>Aldrovandia</taxon>
    </lineage>
</organism>
<comment type="caution">
    <text evidence="2">The sequence shown here is derived from an EMBL/GenBank/DDBJ whole genome shotgun (WGS) entry which is preliminary data.</text>
</comment>
<dbReference type="EMBL" id="JAINUG010000827">
    <property type="protein sequence ID" value="KAJ8361930.1"/>
    <property type="molecule type" value="Genomic_DNA"/>
</dbReference>
<evidence type="ECO:0000313" key="2">
    <source>
        <dbReference type="EMBL" id="KAJ8361930.1"/>
    </source>
</evidence>
<gene>
    <name evidence="2" type="ORF">AAFF_G00410760</name>
</gene>
<feature type="compositionally biased region" description="Polar residues" evidence="1">
    <location>
        <begin position="112"/>
        <end position="122"/>
    </location>
</feature>
<keyword evidence="3" id="KW-1185">Reference proteome</keyword>
<feature type="compositionally biased region" description="Acidic residues" evidence="1">
    <location>
        <begin position="9"/>
        <end position="18"/>
    </location>
</feature>
<sequence>MVASVSGESECDGGVDENGDTKGKEDMLTANRGLPVGQSASVKMNPPTLLWLHQSSWIDLERVPSSSRQTAPERDRRSARDSASSHAECHQNPMNHRAQPRNETPREITEQGRPSTSASNRSPGPAPPPCAGGAGAMQLMQQQNGSITGAGRYNISQARDRASSSTGLLRHMKESVYLHIIY</sequence>
<evidence type="ECO:0000313" key="3">
    <source>
        <dbReference type="Proteomes" id="UP001221898"/>
    </source>
</evidence>
<feature type="region of interest" description="Disordered" evidence="1">
    <location>
        <begin position="56"/>
        <end position="135"/>
    </location>
</feature>
<accession>A0AAD7R3V4</accession>
<dbReference type="AlphaFoldDB" id="A0AAD7R3V4"/>